<dbReference type="InterPro" id="IPR020672">
    <property type="entry name" value="Ribose5P_isomerase_typA_subgr"/>
</dbReference>
<keyword evidence="4" id="KW-1185">Reference proteome</keyword>
<evidence type="ECO:0000256" key="1">
    <source>
        <dbReference type="ARBA" id="ARBA00023235"/>
    </source>
</evidence>
<dbReference type="PANTHER" id="PTHR43748:SF3">
    <property type="entry name" value="RIBOSE-5-PHOSPHATE ISOMERASE 3, CHLOROPLASTIC-RELATED"/>
    <property type="match status" value="1"/>
</dbReference>
<dbReference type="NCBIfam" id="TIGR00021">
    <property type="entry name" value="rpiA"/>
    <property type="match status" value="1"/>
</dbReference>
<feature type="binding site" evidence="2">
    <location>
        <begin position="25"/>
        <end position="28"/>
    </location>
    <ligand>
        <name>substrate</name>
    </ligand>
</feature>
<comment type="similarity">
    <text evidence="2">Belongs to the ribose 5-phosphate isomerase family.</text>
</comment>
<feature type="binding site" evidence="2">
    <location>
        <begin position="80"/>
        <end position="83"/>
    </location>
    <ligand>
        <name>substrate</name>
    </ligand>
</feature>
<feature type="binding site" evidence="2">
    <location>
        <position position="120"/>
    </location>
    <ligand>
        <name>substrate</name>
    </ligand>
</feature>
<dbReference type="EC" id="5.3.1.6" evidence="2"/>
<name>A0ABT8E7U5_9BACL</name>
<dbReference type="NCBIfam" id="NF001924">
    <property type="entry name" value="PRK00702.1"/>
    <property type="match status" value="1"/>
</dbReference>
<protein>
    <recommendedName>
        <fullName evidence="2">Ribose-5-phosphate isomerase A</fullName>
        <ecNumber evidence="2">5.3.1.6</ecNumber>
    </recommendedName>
    <alternativeName>
        <fullName evidence="2">Phosphoriboisomerase A</fullName>
        <shortName evidence="2">PRI</shortName>
    </alternativeName>
</protein>
<evidence type="ECO:0000313" key="4">
    <source>
        <dbReference type="Proteomes" id="UP001168694"/>
    </source>
</evidence>
<proteinExistence type="inferred from homology"/>
<organism evidence="3 4">
    <name type="scientific">Fictibacillus terranigra</name>
    <dbReference type="NCBI Taxonomy" id="3058424"/>
    <lineage>
        <taxon>Bacteria</taxon>
        <taxon>Bacillati</taxon>
        <taxon>Bacillota</taxon>
        <taxon>Bacilli</taxon>
        <taxon>Bacillales</taxon>
        <taxon>Fictibacillaceae</taxon>
        <taxon>Fictibacillus</taxon>
    </lineage>
</organism>
<dbReference type="SUPFAM" id="SSF100950">
    <property type="entry name" value="NagB/RpiA/CoA transferase-like"/>
    <property type="match status" value="1"/>
</dbReference>
<feature type="binding site" evidence="2">
    <location>
        <begin position="93"/>
        <end position="96"/>
    </location>
    <ligand>
        <name>substrate</name>
    </ligand>
</feature>
<gene>
    <name evidence="2 3" type="primary">rpiA</name>
    <name evidence="3" type="ORF">QYF49_13300</name>
</gene>
<dbReference type="Proteomes" id="UP001168694">
    <property type="component" value="Unassembled WGS sequence"/>
</dbReference>
<evidence type="ECO:0000256" key="2">
    <source>
        <dbReference type="HAMAP-Rule" id="MF_00170"/>
    </source>
</evidence>
<dbReference type="HAMAP" id="MF_00170">
    <property type="entry name" value="Rib_5P_isom_A"/>
    <property type="match status" value="1"/>
</dbReference>
<sequence>MNEKQMAGEKAAEFIEDGMILGLGTGSTVYYMLQELGKRVQGGLNIHGVSTSKATTNLAKSLNIPLCSINDIDGIDLTIDGADEVDGELNGIKGGGGALLYEKVVASMSSKVIWIVDSAKRVDSLGRFPLPVEVLPFGSRYLFRIFEKEGLQPAFRKKGEALFITDSGHTIIDLKVPRMEDPQKTASWLDGLTGVIEHGLFLNMADLLIVGEPEGPTVVHRK</sequence>
<dbReference type="RefSeq" id="WP_290400064.1">
    <property type="nucleotide sequence ID" value="NZ_JAUHLN010000002.1"/>
</dbReference>
<comment type="caution">
    <text evidence="3">The sequence shown here is derived from an EMBL/GenBank/DDBJ whole genome shotgun (WGS) entry which is preliminary data.</text>
</comment>
<comment type="pathway">
    <text evidence="2">Carbohydrate degradation; pentose phosphate pathway; D-ribose 5-phosphate from D-ribulose 5-phosphate (non-oxidative stage): step 1/1.</text>
</comment>
<comment type="function">
    <text evidence="2">Catalyzes the reversible conversion of ribose-5-phosphate to ribulose 5-phosphate.</text>
</comment>
<comment type="catalytic activity">
    <reaction evidence="2">
        <text>aldehydo-D-ribose 5-phosphate = D-ribulose 5-phosphate</text>
        <dbReference type="Rhea" id="RHEA:14657"/>
        <dbReference type="ChEBI" id="CHEBI:58121"/>
        <dbReference type="ChEBI" id="CHEBI:58273"/>
        <dbReference type="EC" id="5.3.1.6"/>
    </reaction>
</comment>
<dbReference type="InterPro" id="IPR050262">
    <property type="entry name" value="Ribose-5P_isomerase"/>
</dbReference>
<dbReference type="GO" id="GO:0004751">
    <property type="term" value="F:ribose-5-phosphate isomerase activity"/>
    <property type="evidence" value="ECO:0007669"/>
    <property type="project" value="UniProtKB-EC"/>
</dbReference>
<dbReference type="PANTHER" id="PTHR43748">
    <property type="entry name" value="RIBOSE-5-PHOSPHATE ISOMERASE 3, CHLOROPLASTIC-RELATED"/>
    <property type="match status" value="1"/>
</dbReference>
<reference evidence="3" key="1">
    <citation type="submission" date="2023-06" db="EMBL/GenBank/DDBJ databases">
        <title>Draft Genome Sequences of Representative Paenibacillus Polymyxa, Bacillus cereus, Fictibacillus sp., and Brevibacillus agri Strains Isolated from Amazonian Dark Earth.</title>
        <authorList>
            <person name="Pellegrinetti T.A."/>
            <person name="Cunha I.C.M."/>
            <person name="Chaves M.G."/>
            <person name="Freitas A.S."/>
            <person name="Silva A.V.R."/>
            <person name="Tsai S.M."/>
            <person name="Mendes L.W."/>
        </authorList>
    </citation>
    <scope>NUCLEOTIDE SEQUENCE</scope>
    <source>
        <strain evidence="3">CENA-BCM004</strain>
    </source>
</reference>
<dbReference type="Gene3D" id="3.40.50.1360">
    <property type="match status" value="1"/>
</dbReference>
<dbReference type="SUPFAM" id="SSF75445">
    <property type="entry name" value="D-ribose-5-phosphate isomerase (RpiA), lid domain"/>
    <property type="match status" value="1"/>
</dbReference>
<evidence type="ECO:0000313" key="3">
    <source>
        <dbReference type="EMBL" id="MDN4073980.1"/>
    </source>
</evidence>
<feature type="active site" description="Proton acceptor" evidence="2">
    <location>
        <position position="102"/>
    </location>
</feature>
<keyword evidence="1 2" id="KW-0413">Isomerase</keyword>
<accession>A0ABT8E7U5</accession>
<dbReference type="InterPro" id="IPR037171">
    <property type="entry name" value="NagB/RpiA_transferase-like"/>
</dbReference>
<dbReference type="CDD" id="cd01398">
    <property type="entry name" value="RPI_A"/>
    <property type="match status" value="1"/>
</dbReference>
<dbReference type="EMBL" id="JAUHLN010000002">
    <property type="protein sequence ID" value="MDN4073980.1"/>
    <property type="molecule type" value="Genomic_DNA"/>
</dbReference>
<dbReference type="Gene3D" id="3.30.70.260">
    <property type="match status" value="1"/>
</dbReference>
<dbReference type="InterPro" id="IPR004788">
    <property type="entry name" value="Ribose5P_isomerase_type_A"/>
</dbReference>
<comment type="subunit">
    <text evidence="2">Homodimer.</text>
</comment>
<dbReference type="Pfam" id="PF06026">
    <property type="entry name" value="Rib_5-P_isom_A"/>
    <property type="match status" value="1"/>
</dbReference>